<dbReference type="AlphaFoldDB" id="A0A844P7M5"/>
<evidence type="ECO:0000256" key="1">
    <source>
        <dbReference type="SAM" id="Phobius"/>
    </source>
</evidence>
<keyword evidence="1" id="KW-1133">Transmembrane helix</keyword>
<keyword evidence="1" id="KW-0812">Transmembrane</keyword>
<sequence>MELEISNQCGLLLSIIIIYYNSALLSRLLQKYEEAGTPEELLFSDECLPLLGNIFSLTAIIPLSVKGKNSIWTL</sequence>
<reference evidence="2 3" key="1">
    <citation type="submission" date="2019-11" db="EMBL/GenBank/DDBJ databases">
        <title>Using colonization assays and comparative genomics to discover symbiosis behaviors and factors in Vibrio fischeri.</title>
        <authorList>
            <person name="Bongrand C."/>
            <person name="Moriano-Gutierrez S."/>
            <person name="Arevalo P."/>
            <person name="Mcfall-Ngai M."/>
            <person name="Visick K."/>
            <person name="Polz M.F."/>
            <person name="Ruby E.G."/>
        </authorList>
    </citation>
    <scope>NUCLEOTIDE SEQUENCE [LARGE SCALE GENOMIC DNA]</scope>
    <source>
        <strain evidence="3">emors.4.1</strain>
    </source>
</reference>
<name>A0A844P7M5_ALIFS</name>
<keyword evidence="1" id="KW-0472">Membrane</keyword>
<evidence type="ECO:0000313" key="3">
    <source>
        <dbReference type="Proteomes" id="UP000448038"/>
    </source>
</evidence>
<evidence type="ECO:0000313" key="2">
    <source>
        <dbReference type="EMBL" id="MUK51235.1"/>
    </source>
</evidence>
<comment type="caution">
    <text evidence="2">The sequence shown here is derived from an EMBL/GenBank/DDBJ whole genome shotgun (WGS) entry which is preliminary data.</text>
</comment>
<gene>
    <name evidence="2" type="ORF">GNP88_19165</name>
</gene>
<accession>A0A844P7M5</accession>
<organism evidence="2 3">
    <name type="scientific">Aliivibrio fischeri</name>
    <name type="common">Vibrio fischeri</name>
    <dbReference type="NCBI Taxonomy" id="668"/>
    <lineage>
        <taxon>Bacteria</taxon>
        <taxon>Pseudomonadati</taxon>
        <taxon>Pseudomonadota</taxon>
        <taxon>Gammaproteobacteria</taxon>
        <taxon>Vibrionales</taxon>
        <taxon>Vibrionaceae</taxon>
        <taxon>Aliivibrio</taxon>
    </lineage>
</organism>
<dbReference type="Proteomes" id="UP000448038">
    <property type="component" value="Unassembled WGS sequence"/>
</dbReference>
<protein>
    <submittedName>
        <fullName evidence="2">Uncharacterized protein</fullName>
    </submittedName>
</protein>
<dbReference type="EMBL" id="WOBN01000041">
    <property type="protein sequence ID" value="MUK51235.1"/>
    <property type="molecule type" value="Genomic_DNA"/>
</dbReference>
<proteinExistence type="predicted"/>
<feature type="transmembrane region" description="Helical" evidence="1">
    <location>
        <begin position="9"/>
        <end position="28"/>
    </location>
</feature>